<accession>A0AAV7KF41</accession>
<evidence type="ECO:0000313" key="2">
    <source>
        <dbReference type="EMBL" id="KAI6660036.1"/>
    </source>
</evidence>
<feature type="compositionally biased region" description="Basic and acidic residues" evidence="1">
    <location>
        <begin position="99"/>
        <end position="113"/>
    </location>
</feature>
<evidence type="ECO:0000256" key="1">
    <source>
        <dbReference type="SAM" id="MobiDB-lite"/>
    </source>
</evidence>
<evidence type="ECO:0000313" key="3">
    <source>
        <dbReference type="Proteomes" id="UP001165289"/>
    </source>
</evidence>
<feature type="compositionally biased region" description="Basic residues" evidence="1">
    <location>
        <begin position="17"/>
        <end position="35"/>
    </location>
</feature>
<dbReference type="AlphaFoldDB" id="A0AAV7KF41"/>
<comment type="caution">
    <text evidence="2">The sequence shown here is derived from an EMBL/GenBank/DDBJ whole genome shotgun (WGS) entry which is preliminary data.</text>
</comment>
<reference evidence="2 3" key="1">
    <citation type="journal article" date="2023" name="BMC Biol.">
        <title>The compact genome of the sponge Oopsacas minuta (Hexactinellida) is lacking key metazoan core genes.</title>
        <authorList>
            <person name="Santini S."/>
            <person name="Schenkelaars Q."/>
            <person name="Jourda C."/>
            <person name="Duchesne M."/>
            <person name="Belahbib H."/>
            <person name="Rocher C."/>
            <person name="Selva M."/>
            <person name="Riesgo A."/>
            <person name="Vervoort M."/>
            <person name="Leys S.P."/>
            <person name="Kodjabachian L."/>
            <person name="Le Bivic A."/>
            <person name="Borchiellini C."/>
            <person name="Claverie J.M."/>
            <person name="Renard E."/>
        </authorList>
    </citation>
    <scope>NUCLEOTIDE SEQUENCE [LARGE SCALE GENOMIC DNA]</scope>
    <source>
        <strain evidence="2">SPO-2</strain>
    </source>
</reference>
<feature type="region of interest" description="Disordered" evidence="1">
    <location>
        <begin position="92"/>
        <end position="113"/>
    </location>
</feature>
<dbReference type="EMBL" id="JAKMXF010000044">
    <property type="protein sequence ID" value="KAI6660036.1"/>
    <property type="molecule type" value="Genomic_DNA"/>
</dbReference>
<gene>
    <name evidence="2" type="ORF">LOD99_14377</name>
</gene>
<sequence>MIESSQDQAISCPVMGKVKKKKSRNRRKPKKRKRNEKMQSSTSYSQPIVEQMCVMSKADWLKKKSEFKTVQKCFMGNLKLVNKQARLGVVMQSQVDTPESEKHTDKNSKKRGCDKILSQSMQIAERIFKWK</sequence>
<proteinExistence type="predicted"/>
<organism evidence="2 3">
    <name type="scientific">Oopsacas minuta</name>
    <dbReference type="NCBI Taxonomy" id="111878"/>
    <lineage>
        <taxon>Eukaryota</taxon>
        <taxon>Metazoa</taxon>
        <taxon>Porifera</taxon>
        <taxon>Hexactinellida</taxon>
        <taxon>Hexasterophora</taxon>
        <taxon>Lyssacinosida</taxon>
        <taxon>Leucopsacidae</taxon>
        <taxon>Oopsacas</taxon>
    </lineage>
</organism>
<keyword evidence="3" id="KW-1185">Reference proteome</keyword>
<feature type="region of interest" description="Disordered" evidence="1">
    <location>
        <begin position="1"/>
        <end position="44"/>
    </location>
</feature>
<name>A0AAV7KF41_9METZ</name>
<dbReference type="Proteomes" id="UP001165289">
    <property type="component" value="Unassembled WGS sequence"/>
</dbReference>
<protein>
    <submittedName>
        <fullName evidence="2">Uncharacterized protein</fullName>
    </submittedName>
</protein>